<dbReference type="GO" id="GO:0016763">
    <property type="term" value="F:pentosyltransferase activity"/>
    <property type="evidence" value="ECO:0007669"/>
    <property type="project" value="InterPro"/>
</dbReference>
<proteinExistence type="inferred from homology"/>
<gene>
    <name evidence="11" type="primary">mtgA</name>
    <name evidence="13" type="ORF">TVD_05410</name>
</gene>
<evidence type="ECO:0000313" key="14">
    <source>
        <dbReference type="Proteomes" id="UP000064201"/>
    </source>
</evidence>
<keyword evidence="8 11" id="KW-1133">Transmembrane helix</keyword>
<evidence type="ECO:0000256" key="9">
    <source>
        <dbReference type="ARBA" id="ARBA00023136"/>
    </source>
</evidence>
<dbReference type="Gene3D" id="1.10.3810.10">
    <property type="entry name" value="Biosynthetic peptidoglycan transglycosylase-like"/>
    <property type="match status" value="1"/>
</dbReference>
<name>A0A0G3G7I2_9GAMM</name>
<evidence type="ECO:0000256" key="1">
    <source>
        <dbReference type="ARBA" id="ARBA00022475"/>
    </source>
</evidence>
<evidence type="ECO:0000256" key="11">
    <source>
        <dbReference type="HAMAP-Rule" id="MF_00766"/>
    </source>
</evidence>
<organism evidence="13 14">
    <name type="scientific">Thioalkalivibrio versutus</name>
    <dbReference type="NCBI Taxonomy" id="106634"/>
    <lineage>
        <taxon>Bacteria</taxon>
        <taxon>Pseudomonadati</taxon>
        <taxon>Pseudomonadota</taxon>
        <taxon>Gammaproteobacteria</taxon>
        <taxon>Chromatiales</taxon>
        <taxon>Ectothiorhodospiraceae</taxon>
        <taxon>Thioalkalivibrio</taxon>
    </lineage>
</organism>
<dbReference type="NCBIfam" id="TIGR02070">
    <property type="entry name" value="mono_pep_trsgly"/>
    <property type="match status" value="1"/>
</dbReference>
<keyword evidence="9 11" id="KW-0472">Membrane</keyword>
<keyword evidence="7 11" id="KW-0573">Peptidoglycan synthesis</keyword>
<dbReference type="STRING" id="106634.TVD_05410"/>
<dbReference type="EMBL" id="CP011367">
    <property type="protein sequence ID" value="AKJ94836.1"/>
    <property type="molecule type" value="Genomic_DNA"/>
</dbReference>
<evidence type="ECO:0000256" key="2">
    <source>
        <dbReference type="ARBA" id="ARBA00022519"/>
    </source>
</evidence>
<dbReference type="KEGG" id="tvr:TVD_05410"/>
<dbReference type="PANTHER" id="PTHR30400:SF0">
    <property type="entry name" value="BIOSYNTHETIC PEPTIDOGLYCAN TRANSGLYCOSYLASE"/>
    <property type="match status" value="1"/>
</dbReference>
<comment type="function">
    <text evidence="11">Peptidoglycan polymerase that catalyzes glycan chain elongation from lipid-linked precursors.</text>
</comment>
<dbReference type="AlphaFoldDB" id="A0A0G3G7I2"/>
<evidence type="ECO:0000256" key="8">
    <source>
        <dbReference type="ARBA" id="ARBA00022989"/>
    </source>
</evidence>
<keyword evidence="3 11" id="KW-0328">Glycosyltransferase</keyword>
<feature type="transmembrane region" description="Helical" evidence="11">
    <location>
        <begin position="12"/>
        <end position="40"/>
    </location>
</feature>
<evidence type="ECO:0000256" key="10">
    <source>
        <dbReference type="ARBA" id="ARBA00023316"/>
    </source>
</evidence>
<reference evidence="13 14" key="1">
    <citation type="submission" date="2015-04" db="EMBL/GenBank/DDBJ databases">
        <title>Complete Sequence for the Genome of the Thioalkalivibrio versutus D301.</title>
        <authorList>
            <person name="Mu T."/>
            <person name="Zhou J."/>
            <person name="Xu X."/>
        </authorList>
    </citation>
    <scope>NUCLEOTIDE SEQUENCE [LARGE SCALE GENOMIC DNA]</scope>
    <source>
        <strain evidence="13 14">D301</strain>
    </source>
</reference>
<dbReference type="InterPro" id="IPR011812">
    <property type="entry name" value="Pep_trsgly"/>
</dbReference>
<evidence type="ECO:0000259" key="12">
    <source>
        <dbReference type="Pfam" id="PF00912"/>
    </source>
</evidence>
<dbReference type="Proteomes" id="UP000064201">
    <property type="component" value="Chromosome"/>
</dbReference>
<dbReference type="HAMAP" id="MF_00766">
    <property type="entry name" value="PGT_MtgA"/>
    <property type="match status" value="1"/>
</dbReference>
<comment type="subcellular location">
    <subcellularLocation>
        <location evidence="11">Cell inner membrane</location>
        <topology evidence="11">Single-pass membrane protein</topology>
    </subcellularLocation>
</comment>
<evidence type="ECO:0000313" key="13">
    <source>
        <dbReference type="EMBL" id="AKJ94836.1"/>
    </source>
</evidence>
<keyword evidence="1 11" id="KW-1003">Cell membrane</keyword>
<evidence type="ECO:0000256" key="6">
    <source>
        <dbReference type="ARBA" id="ARBA00022960"/>
    </source>
</evidence>
<dbReference type="GO" id="GO:0008955">
    <property type="term" value="F:peptidoglycan glycosyltransferase activity"/>
    <property type="evidence" value="ECO:0007669"/>
    <property type="project" value="UniProtKB-UniRule"/>
</dbReference>
<dbReference type="OrthoDB" id="9766909at2"/>
<dbReference type="GO" id="GO:0009252">
    <property type="term" value="P:peptidoglycan biosynthetic process"/>
    <property type="evidence" value="ECO:0007669"/>
    <property type="project" value="UniProtKB-UniRule"/>
</dbReference>
<comment type="catalytic activity">
    <reaction evidence="11">
        <text>[GlcNAc-(1-&gt;4)-Mur2Ac(oyl-L-Ala-gamma-D-Glu-L-Lys-D-Ala-D-Ala)](n)-di-trans,octa-cis-undecaprenyl diphosphate + beta-D-GlcNAc-(1-&gt;4)-Mur2Ac(oyl-L-Ala-gamma-D-Glu-L-Lys-D-Ala-D-Ala)-di-trans,octa-cis-undecaprenyl diphosphate = [GlcNAc-(1-&gt;4)-Mur2Ac(oyl-L-Ala-gamma-D-Glu-L-Lys-D-Ala-D-Ala)](n+1)-di-trans,octa-cis-undecaprenyl diphosphate + di-trans,octa-cis-undecaprenyl diphosphate + H(+)</text>
        <dbReference type="Rhea" id="RHEA:23708"/>
        <dbReference type="Rhea" id="RHEA-COMP:9602"/>
        <dbReference type="Rhea" id="RHEA-COMP:9603"/>
        <dbReference type="ChEBI" id="CHEBI:15378"/>
        <dbReference type="ChEBI" id="CHEBI:58405"/>
        <dbReference type="ChEBI" id="CHEBI:60033"/>
        <dbReference type="ChEBI" id="CHEBI:78435"/>
        <dbReference type="EC" id="2.4.99.28"/>
    </reaction>
</comment>
<dbReference type="GO" id="GO:0008360">
    <property type="term" value="P:regulation of cell shape"/>
    <property type="evidence" value="ECO:0007669"/>
    <property type="project" value="UniProtKB-KW"/>
</dbReference>
<feature type="domain" description="Glycosyl transferase family 51" evidence="12">
    <location>
        <begin position="60"/>
        <end position="226"/>
    </location>
</feature>
<keyword evidence="4 11" id="KW-0808">Transferase</keyword>
<comment type="similarity">
    <text evidence="11">Belongs to the glycosyltransferase 51 family.</text>
</comment>
<sequence length="240" mass="27156">MATRRKRRPLRRLLYWTGGLAALVLALGIGAMLALVVLFARVDPPYGMAMVVATDWQTASNRRPDWQRLDDLPRHLMLAVIAAEDQHFPNHRGFDWGSVRQALGDHVRGGRLRGASTISQQTAKNLFLWHGRSWARKTLEAGFTLGMETLWPKRRILEIYLNLAEWGPGIYGIENAAQHYFGISATELDRHQSARLAAILPSPGRMNPVQPGPQLDRRIAWVERQMAQLGIAWLDPMLLE</sequence>
<dbReference type="PATRIC" id="fig|106634.4.peg.1106"/>
<keyword evidence="6 11" id="KW-0133">Cell shape</keyword>
<dbReference type="GO" id="GO:0005886">
    <property type="term" value="C:plasma membrane"/>
    <property type="evidence" value="ECO:0007669"/>
    <property type="project" value="UniProtKB-SubCell"/>
</dbReference>
<dbReference type="RefSeq" id="WP_047251008.1">
    <property type="nucleotide sequence ID" value="NZ_CP011367.1"/>
</dbReference>
<evidence type="ECO:0000256" key="5">
    <source>
        <dbReference type="ARBA" id="ARBA00022692"/>
    </source>
</evidence>
<dbReference type="UniPathway" id="UPA00219"/>
<dbReference type="SUPFAM" id="SSF53955">
    <property type="entry name" value="Lysozyme-like"/>
    <property type="match status" value="1"/>
</dbReference>
<keyword evidence="5 11" id="KW-0812">Transmembrane</keyword>
<dbReference type="GO" id="GO:0071555">
    <property type="term" value="P:cell wall organization"/>
    <property type="evidence" value="ECO:0007669"/>
    <property type="project" value="UniProtKB-KW"/>
</dbReference>
<keyword evidence="2 11" id="KW-0997">Cell inner membrane</keyword>
<evidence type="ECO:0000256" key="7">
    <source>
        <dbReference type="ARBA" id="ARBA00022984"/>
    </source>
</evidence>
<keyword evidence="14" id="KW-1185">Reference proteome</keyword>
<dbReference type="Pfam" id="PF00912">
    <property type="entry name" value="Transgly"/>
    <property type="match status" value="1"/>
</dbReference>
<dbReference type="InterPro" id="IPR001264">
    <property type="entry name" value="Glyco_trans_51"/>
</dbReference>
<dbReference type="GO" id="GO:0009274">
    <property type="term" value="C:peptidoglycan-based cell wall"/>
    <property type="evidence" value="ECO:0007669"/>
    <property type="project" value="InterPro"/>
</dbReference>
<dbReference type="InterPro" id="IPR023346">
    <property type="entry name" value="Lysozyme-like_dom_sf"/>
</dbReference>
<accession>A0A0G3G7I2</accession>
<comment type="pathway">
    <text evidence="11">Cell wall biogenesis; peptidoglycan biosynthesis.</text>
</comment>
<evidence type="ECO:0000256" key="3">
    <source>
        <dbReference type="ARBA" id="ARBA00022676"/>
    </source>
</evidence>
<protein>
    <recommendedName>
        <fullName evidence="11">Biosynthetic peptidoglycan transglycosylase</fullName>
        <ecNumber evidence="11">2.4.99.28</ecNumber>
    </recommendedName>
    <alternativeName>
        <fullName evidence="11">Glycan polymerase</fullName>
    </alternativeName>
    <alternativeName>
        <fullName evidence="11">Peptidoglycan glycosyltransferase MtgA</fullName>
        <shortName evidence="11">PGT</shortName>
    </alternativeName>
</protein>
<dbReference type="InterPro" id="IPR036950">
    <property type="entry name" value="PBP_transglycosylase"/>
</dbReference>
<dbReference type="EC" id="2.4.99.28" evidence="11"/>
<dbReference type="PANTHER" id="PTHR30400">
    <property type="entry name" value="MONOFUNCTIONAL BIOSYNTHETIC PEPTIDOGLYCAN TRANSGLYCOSYLASE"/>
    <property type="match status" value="1"/>
</dbReference>
<keyword evidence="10 11" id="KW-0961">Cell wall biogenesis/degradation</keyword>
<evidence type="ECO:0000256" key="4">
    <source>
        <dbReference type="ARBA" id="ARBA00022679"/>
    </source>
</evidence>